<accession>A0A0V8GDD2</accession>
<evidence type="ECO:0000259" key="1">
    <source>
        <dbReference type="SMART" id="SM00052"/>
    </source>
</evidence>
<protein>
    <submittedName>
        <fullName evidence="2">Diguanylate phosphodiesterase</fullName>
    </submittedName>
    <submittedName>
        <fullName evidence="4">EAL-associated domain-containing protein</fullName>
    </submittedName>
</protein>
<organism evidence="2 5">
    <name type="scientific">Exiguobacterium indicum</name>
    <dbReference type="NCBI Taxonomy" id="296995"/>
    <lineage>
        <taxon>Bacteria</taxon>
        <taxon>Bacillati</taxon>
        <taxon>Bacillota</taxon>
        <taxon>Bacilli</taxon>
        <taxon>Bacillales</taxon>
        <taxon>Bacillales Family XII. Incertae Sedis</taxon>
        <taxon>Exiguobacterium</taxon>
    </lineage>
</organism>
<dbReference type="EMBL" id="LDQV01000033">
    <property type="protein sequence ID" value="KTR25676.1"/>
    <property type="molecule type" value="Genomic_DNA"/>
</dbReference>
<dbReference type="EMBL" id="JBAWKY010000005">
    <property type="protein sequence ID" value="MEI4463549.1"/>
    <property type="molecule type" value="Genomic_DNA"/>
</dbReference>
<dbReference type="RefSeq" id="WP_023467278.1">
    <property type="nucleotide sequence ID" value="NZ_FMYN01000005.1"/>
</dbReference>
<dbReference type="InterPro" id="IPR035919">
    <property type="entry name" value="EAL_sf"/>
</dbReference>
<dbReference type="OrthoDB" id="1673646at2"/>
<dbReference type="Pfam" id="PF00563">
    <property type="entry name" value="EAL"/>
    <property type="match status" value="1"/>
</dbReference>
<evidence type="ECO:0000313" key="2">
    <source>
        <dbReference type="EMBL" id="KSU48194.1"/>
    </source>
</evidence>
<sequence length="396" mass="46345">MDALDVIVHPEEIEAWFQPIVGAAPFKVEGYEIQSHFRGEPLKPFFQEDDVPIEYQLEVMGHVVRQAFQKVPSDAQAFILIRCRPAWLFENGGEDFLHVLRTVDSSFPKERMYVTLTDVQVDDFDRLGRIVAYYQNSGLKVALDRAEATSLERVFSMSPDMLIVDLSSMIEKKTVSASYPHLLQTMEHLCDQLGAPLLYKNISHLGQLRYAWQHGGRYYMGNLLGEASPEWVMTCPGMEVLIHEVPMFYKYDREQMNRLFQLEQDWTVRFNEDCQSLKPEQDLDQWLLTLARKMEPEFIRFYITDANGFQQSSNVSKKSGEWKLYSFYKGYNWSFRPYFIRTTVAMERRHSGYLSERYVDFSSSEQTRTFSMPLSNGMFLFADISADYLYQERLSE</sequence>
<dbReference type="InterPro" id="IPR001633">
    <property type="entry name" value="EAL_dom"/>
</dbReference>
<evidence type="ECO:0000313" key="3">
    <source>
        <dbReference type="EMBL" id="KTR25676.1"/>
    </source>
</evidence>
<feature type="domain" description="EAL" evidence="1">
    <location>
        <begin position="1"/>
        <end position="232"/>
    </location>
</feature>
<dbReference type="EMBL" id="LNQL01000005">
    <property type="protein sequence ID" value="KSU48194.1"/>
    <property type="molecule type" value="Genomic_DNA"/>
</dbReference>
<dbReference type="AlphaFoldDB" id="A0A0V8GDD2"/>
<proteinExistence type="predicted"/>
<evidence type="ECO:0000313" key="4">
    <source>
        <dbReference type="EMBL" id="MEI4463549.1"/>
    </source>
</evidence>
<reference evidence="4 7" key="3">
    <citation type="submission" date="2023-12" db="EMBL/GenBank/DDBJ databases">
        <authorList>
            <person name="Easwaran N."/>
            <person name="Lazarus H.P.S."/>
        </authorList>
    </citation>
    <scope>NUCLEOTIDE SEQUENCE [LARGE SCALE GENOMIC DNA]</scope>
    <source>
        <strain evidence="4 7">VIT-2023</strain>
    </source>
</reference>
<reference evidence="3 6" key="2">
    <citation type="journal article" date="2016" name="Front. Microbiol.">
        <title>Genomic Resource of Rice Seed Associated Bacteria.</title>
        <authorList>
            <person name="Midha S."/>
            <person name="Bansal K."/>
            <person name="Sharma S."/>
            <person name="Kumar N."/>
            <person name="Patil P.P."/>
            <person name="Chaudhry V."/>
            <person name="Patil P.B."/>
        </authorList>
    </citation>
    <scope>NUCLEOTIDE SEQUENCE [LARGE SCALE GENOMIC DNA]</scope>
    <source>
        <strain evidence="3 6">RSA11</strain>
    </source>
</reference>
<keyword evidence="7" id="KW-1185">Reference proteome</keyword>
<evidence type="ECO:0000313" key="6">
    <source>
        <dbReference type="Proteomes" id="UP000072605"/>
    </source>
</evidence>
<comment type="caution">
    <text evidence="2">The sequence shown here is derived from an EMBL/GenBank/DDBJ whole genome shotgun (WGS) entry which is preliminary data.</text>
</comment>
<gene>
    <name evidence="2" type="ORF">AS033_13750</name>
    <name evidence="3" type="ORF">RSA11_14015</name>
    <name evidence="4" type="ORF">SZL87_14070</name>
</gene>
<dbReference type="Pfam" id="PF10388">
    <property type="entry name" value="YkuI_C"/>
    <property type="match status" value="1"/>
</dbReference>
<dbReference type="Proteomes" id="UP000072605">
    <property type="component" value="Unassembled WGS sequence"/>
</dbReference>
<dbReference type="SUPFAM" id="SSF141868">
    <property type="entry name" value="EAL domain-like"/>
    <property type="match status" value="1"/>
</dbReference>
<dbReference type="InterPro" id="IPR018842">
    <property type="entry name" value="YkuI_C"/>
</dbReference>
<dbReference type="Gene3D" id="3.20.20.450">
    <property type="entry name" value="EAL domain"/>
    <property type="match status" value="1"/>
</dbReference>
<name>A0A0V8GDD2_9BACL</name>
<evidence type="ECO:0000313" key="5">
    <source>
        <dbReference type="Proteomes" id="UP000053797"/>
    </source>
</evidence>
<dbReference type="InterPro" id="IPR029151">
    <property type="entry name" value="Sensor-like_sf"/>
</dbReference>
<dbReference type="Proteomes" id="UP000053797">
    <property type="component" value="Unassembled WGS sequence"/>
</dbReference>
<dbReference type="Gene3D" id="3.30.450.20">
    <property type="entry name" value="PAS domain"/>
    <property type="match status" value="1"/>
</dbReference>
<dbReference type="GeneID" id="90838199"/>
<dbReference type="Proteomes" id="UP001387110">
    <property type="component" value="Unassembled WGS sequence"/>
</dbReference>
<dbReference type="SUPFAM" id="SSF103190">
    <property type="entry name" value="Sensory domain-like"/>
    <property type="match status" value="1"/>
</dbReference>
<dbReference type="SMART" id="SM00052">
    <property type="entry name" value="EAL"/>
    <property type="match status" value="1"/>
</dbReference>
<evidence type="ECO:0000313" key="7">
    <source>
        <dbReference type="Proteomes" id="UP001387110"/>
    </source>
</evidence>
<reference evidence="2 5" key="1">
    <citation type="journal article" date="2015" name="Int. J. Syst. Evol. Microbiol.">
        <title>Exiguobacterium enclense sp. nov., isolated from sediment.</title>
        <authorList>
            <person name="Dastager S.G."/>
            <person name="Mawlankar R."/>
            <person name="Sonalkar V.V."/>
            <person name="Thorat M.N."/>
            <person name="Mual P."/>
            <person name="Verma A."/>
            <person name="Krishnamurthi S."/>
            <person name="Tang S.K."/>
            <person name="Li W.J."/>
        </authorList>
    </citation>
    <scope>NUCLEOTIDE SEQUENCE [LARGE SCALE GENOMIC DNA]</scope>
    <source>
        <strain evidence="2 5">NIO-1109</strain>
    </source>
</reference>